<accession>X1K2J2</accession>
<proteinExistence type="predicted"/>
<comment type="caution">
    <text evidence="1">The sequence shown here is derived from an EMBL/GenBank/DDBJ whole genome shotgun (WGS) entry which is preliminary data.</text>
</comment>
<protein>
    <submittedName>
        <fullName evidence="1">Uncharacterized protein</fullName>
    </submittedName>
</protein>
<dbReference type="AlphaFoldDB" id="X1K2J2"/>
<sequence>DKIRLGTVTGDVAARLGASLRVTGVSIKDFTKEAVEQHLLRTTSRDVTGRTASQDTAQDTIRIVKDPEYSIGSCPTCGTPCLTCGEELMPVSEFKTIVSEAVNKGLDARQD</sequence>
<gene>
    <name evidence="1" type="ORF">S06H3_07941</name>
</gene>
<dbReference type="EMBL" id="BARV01003281">
    <property type="protein sequence ID" value="GAI01227.1"/>
    <property type="molecule type" value="Genomic_DNA"/>
</dbReference>
<name>X1K2J2_9ZZZZ</name>
<feature type="non-terminal residue" evidence="1">
    <location>
        <position position="1"/>
    </location>
</feature>
<evidence type="ECO:0000313" key="1">
    <source>
        <dbReference type="EMBL" id="GAI01227.1"/>
    </source>
</evidence>
<reference evidence="1" key="1">
    <citation type="journal article" date="2014" name="Front. Microbiol.">
        <title>High frequency of phylogenetically diverse reductive dehalogenase-homologous genes in deep subseafloor sedimentary metagenomes.</title>
        <authorList>
            <person name="Kawai M."/>
            <person name="Futagami T."/>
            <person name="Toyoda A."/>
            <person name="Takaki Y."/>
            <person name="Nishi S."/>
            <person name="Hori S."/>
            <person name="Arai W."/>
            <person name="Tsubouchi T."/>
            <person name="Morono Y."/>
            <person name="Uchiyama I."/>
            <person name="Ito T."/>
            <person name="Fujiyama A."/>
            <person name="Inagaki F."/>
            <person name="Takami H."/>
        </authorList>
    </citation>
    <scope>NUCLEOTIDE SEQUENCE</scope>
    <source>
        <strain evidence="1">Expedition CK06-06</strain>
    </source>
</reference>
<organism evidence="1">
    <name type="scientific">marine sediment metagenome</name>
    <dbReference type="NCBI Taxonomy" id="412755"/>
    <lineage>
        <taxon>unclassified sequences</taxon>
        <taxon>metagenomes</taxon>
        <taxon>ecological metagenomes</taxon>
    </lineage>
</organism>